<dbReference type="AlphaFoldDB" id="A0AAW0EVM6"/>
<feature type="transmembrane region" description="Helical" evidence="8">
    <location>
        <begin position="110"/>
        <end position="134"/>
    </location>
</feature>
<gene>
    <name evidence="9" type="ORF">NESM_000713600</name>
</gene>
<evidence type="ECO:0000256" key="1">
    <source>
        <dbReference type="ARBA" id="ARBA00004141"/>
    </source>
</evidence>
<reference evidence="9 10" key="1">
    <citation type="journal article" date="2021" name="MBio">
        <title>A New Model Trypanosomatid, Novymonas esmeraldas: Genomic Perception of Its 'Candidatus Pandoraea novymonadis' Endosymbiont.</title>
        <authorList>
            <person name="Zakharova A."/>
            <person name="Saura A."/>
            <person name="Butenko A."/>
            <person name="Podesvova L."/>
            <person name="Warmusova S."/>
            <person name="Kostygov A.Y."/>
            <person name="Nenarokova A."/>
            <person name="Lukes J."/>
            <person name="Opperdoes F.R."/>
            <person name="Yurchenko V."/>
        </authorList>
    </citation>
    <scope>NUCLEOTIDE SEQUENCE [LARGE SCALE GENOMIC DNA]</scope>
    <source>
        <strain evidence="9 10">E262AT.01</strain>
    </source>
</reference>
<feature type="transmembrane region" description="Helical" evidence="8">
    <location>
        <begin position="31"/>
        <end position="53"/>
    </location>
</feature>
<dbReference type="InterPro" id="IPR009294">
    <property type="entry name" value="Aph-1"/>
</dbReference>
<evidence type="ECO:0000256" key="6">
    <source>
        <dbReference type="ARBA" id="ARBA00023136"/>
    </source>
</evidence>
<evidence type="ECO:0000256" key="2">
    <source>
        <dbReference type="ARBA" id="ARBA00005577"/>
    </source>
</evidence>
<keyword evidence="5 8" id="KW-1133">Transmembrane helix</keyword>
<dbReference type="PANTHER" id="PTHR12889">
    <property type="entry name" value="GAMMA-SECRETASE SUBUNIT APH-1"/>
    <property type="match status" value="1"/>
</dbReference>
<evidence type="ECO:0000256" key="3">
    <source>
        <dbReference type="ARBA" id="ARBA00022692"/>
    </source>
</evidence>
<evidence type="ECO:0000313" key="9">
    <source>
        <dbReference type="EMBL" id="KAK7197626.1"/>
    </source>
</evidence>
<evidence type="ECO:0000256" key="5">
    <source>
        <dbReference type="ARBA" id="ARBA00022989"/>
    </source>
</evidence>
<keyword evidence="6 8" id="KW-0472">Membrane</keyword>
<dbReference type="EMBL" id="JAECZO010000113">
    <property type="protein sequence ID" value="KAK7197626.1"/>
    <property type="molecule type" value="Genomic_DNA"/>
</dbReference>
<evidence type="ECO:0000256" key="8">
    <source>
        <dbReference type="SAM" id="Phobius"/>
    </source>
</evidence>
<feature type="region of interest" description="Disordered" evidence="7">
    <location>
        <begin position="250"/>
        <end position="277"/>
    </location>
</feature>
<feature type="transmembrane region" description="Helical" evidence="8">
    <location>
        <begin position="361"/>
        <end position="382"/>
    </location>
</feature>
<keyword evidence="4" id="KW-0914">Notch signaling pathway</keyword>
<dbReference type="Proteomes" id="UP001430356">
    <property type="component" value="Unassembled WGS sequence"/>
</dbReference>
<proteinExistence type="inferred from homology"/>
<keyword evidence="3 8" id="KW-0812">Transmembrane</keyword>
<feature type="transmembrane region" description="Helical" evidence="8">
    <location>
        <begin position="320"/>
        <end position="341"/>
    </location>
</feature>
<comment type="similarity">
    <text evidence="2">Belongs to the APH-1 family.</text>
</comment>
<dbReference type="GO" id="GO:0016485">
    <property type="term" value="P:protein processing"/>
    <property type="evidence" value="ECO:0007669"/>
    <property type="project" value="InterPro"/>
</dbReference>
<organism evidence="9 10">
    <name type="scientific">Novymonas esmeraldas</name>
    <dbReference type="NCBI Taxonomy" id="1808958"/>
    <lineage>
        <taxon>Eukaryota</taxon>
        <taxon>Discoba</taxon>
        <taxon>Euglenozoa</taxon>
        <taxon>Kinetoplastea</taxon>
        <taxon>Metakinetoplastina</taxon>
        <taxon>Trypanosomatida</taxon>
        <taxon>Trypanosomatidae</taxon>
        <taxon>Novymonas</taxon>
    </lineage>
</organism>
<sequence length="400" mass="40926">MDYGTLATCTGVLYAPHVVLGSLALLWQPMLLIVGLLAAFVALLPLVATGIVYQALRWGGAADVTVAACVVVAQYVFSNVARVGVLHVCVHLQRLGWRHGWLLVRSRYPLVPLSIAVGAGFAAASLLVSGGALLAEAWGLSSVAVVDQRGGDGSPLRLHGTCAQLPRLVQLSFQQTFFSCGQVAWTAMLGQAYAALCPRHTAESTQADADGAVPRDAAHTSPTTGGMAAEGPVMRDVAKLLQAEPLVHAPTAPATGQPMSREEAEAGGGVRTSSGEADSGVDLAAVGKQLSVPTPLLSSTAAALASVHVADSVLSQRRAAAVLTGAAALLLHLLFTLPPVTAVSASHAATATTGGGSAACLVHVPLQCAVTLVSVVWGLWVVQCERHPSTYVRLAASASE</sequence>
<dbReference type="GO" id="GO:0007219">
    <property type="term" value="P:Notch signaling pathway"/>
    <property type="evidence" value="ECO:0007669"/>
    <property type="project" value="UniProtKB-KW"/>
</dbReference>
<feature type="region of interest" description="Disordered" evidence="7">
    <location>
        <begin position="205"/>
        <end position="229"/>
    </location>
</feature>
<evidence type="ECO:0000256" key="4">
    <source>
        <dbReference type="ARBA" id="ARBA00022976"/>
    </source>
</evidence>
<name>A0AAW0EVM6_9TRYP</name>
<comment type="subcellular location">
    <subcellularLocation>
        <location evidence="1">Membrane</location>
        <topology evidence="1">Multi-pass membrane protein</topology>
    </subcellularLocation>
</comment>
<evidence type="ECO:0000313" key="10">
    <source>
        <dbReference type="Proteomes" id="UP001430356"/>
    </source>
</evidence>
<keyword evidence="10" id="KW-1185">Reference proteome</keyword>
<accession>A0AAW0EVM6</accession>
<evidence type="ECO:0000256" key="7">
    <source>
        <dbReference type="SAM" id="MobiDB-lite"/>
    </source>
</evidence>
<comment type="caution">
    <text evidence="9">The sequence shown here is derived from an EMBL/GenBank/DDBJ whole genome shotgun (WGS) entry which is preliminary data.</text>
</comment>
<protein>
    <submittedName>
        <fullName evidence="9">Uncharacterized protein</fullName>
    </submittedName>
</protein>
<dbReference type="GO" id="GO:0016020">
    <property type="term" value="C:membrane"/>
    <property type="evidence" value="ECO:0007669"/>
    <property type="project" value="UniProtKB-SubCell"/>
</dbReference>